<gene>
    <name evidence="5" type="ORF">HOLleu_24572</name>
</gene>
<evidence type="ECO:0000256" key="3">
    <source>
        <dbReference type="ARBA" id="ARBA00023242"/>
    </source>
</evidence>
<evidence type="ECO:0000259" key="4">
    <source>
        <dbReference type="Pfam" id="PF05843"/>
    </source>
</evidence>
<proteinExistence type="predicted"/>
<organism evidence="5 6">
    <name type="scientific">Holothuria leucospilota</name>
    <name type="common">Black long sea cucumber</name>
    <name type="synonym">Mertensiothuria leucospilota</name>
    <dbReference type="NCBI Taxonomy" id="206669"/>
    <lineage>
        <taxon>Eukaryota</taxon>
        <taxon>Metazoa</taxon>
        <taxon>Echinodermata</taxon>
        <taxon>Eleutherozoa</taxon>
        <taxon>Echinozoa</taxon>
        <taxon>Holothuroidea</taxon>
        <taxon>Aspidochirotacea</taxon>
        <taxon>Aspidochirotida</taxon>
        <taxon>Holothuriidae</taxon>
        <taxon>Holothuria</taxon>
    </lineage>
</organism>
<dbReference type="SUPFAM" id="SSF48452">
    <property type="entry name" value="TPR-like"/>
    <property type="match status" value="1"/>
</dbReference>
<accession>A0A9Q1H3X8</accession>
<dbReference type="OrthoDB" id="26282at2759"/>
<dbReference type="GO" id="GO:0005634">
    <property type="term" value="C:nucleus"/>
    <property type="evidence" value="ECO:0007669"/>
    <property type="project" value="UniProtKB-SubCell"/>
</dbReference>
<comment type="subcellular location">
    <subcellularLocation>
        <location evidence="1">Nucleus</location>
    </subcellularLocation>
</comment>
<dbReference type="PANTHER" id="PTHR19980:SF0">
    <property type="entry name" value="CLEAVAGE STIMULATION FACTOR SUBUNIT 3"/>
    <property type="match status" value="1"/>
</dbReference>
<dbReference type="PANTHER" id="PTHR19980">
    <property type="entry name" value="RNA CLEAVAGE STIMULATION FACTOR"/>
    <property type="match status" value="1"/>
</dbReference>
<evidence type="ECO:0000256" key="1">
    <source>
        <dbReference type="ARBA" id="ARBA00004123"/>
    </source>
</evidence>
<dbReference type="InterPro" id="IPR011990">
    <property type="entry name" value="TPR-like_helical_dom_sf"/>
</dbReference>
<sequence length="143" mass="16538">MMTTETRSALFTGWGFIPEKVKKAQKKMDTFPFDVDAWGILLREAQNQGVEKARNLYELLVSTFTNSGRYWKIYIEQEDVMAIQKYLATVRSLTAEFCHELTKLQYNTVYDTKNHMCQIGHDKDQLLDYSRVVDGSVQCVPPA</sequence>
<keyword evidence="2" id="KW-0677">Repeat</keyword>
<feature type="domain" description="Suppressor of forked" evidence="4">
    <location>
        <begin position="20"/>
        <end position="78"/>
    </location>
</feature>
<dbReference type="AlphaFoldDB" id="A0A9Q1H3X8"/>
<name>A0A9Q1H3X8_HOLLE</name>
<comment type="caution">
    <text evidence="5">The sequence shown here is derived from an EMBL/GenBank/DDBJ whole genome shotgun (WGS) entry which is preliminary data.</text>
</comment>
<evidence type="ECO:0000313" key="5">
    <source>
        <dbReference type="EMBL" id="KAJ8031396.1"/>
    </source>
</evidence>
<evidence type="ECO:0000313" key="6">
    <source>
        <dbReference type="Proteomes" id="UP001152320"/>
    </source>
</evidence>
<keyword evidence="6" id="KW-1185">Reference proteome</keyword>
<dbReference type="Gene3D" id="1.25.40.1040">
    <property type="match status" value="1"/>
</dbReference>
<reference evidence="5" key="1">
    <citation type="submission" date="2021-10" db="EMBL/GenBank/DDBJ databases">
        <title>Tropical sea cucumber genome reveals ecological adaptation and Cuvierian tubules defense mechanism.</title>
        <authorList>
            <person name="Chen T."/>
        </authorList>
    </citation>
    <scope>NUCLEOTIDE SEQUENCE</scope>
    <source>
        <strain evidence="5">Nanhai2018</strain>
        <tissue evidence="5">Muscle</tissue>
    </source>
</reference>
<dbReference type="EMBL" id="JAIZAY010000012">
    <property type="protein sequence ID" value="KAJ8031396.1"/>
    <property type="molecule type" value="Genomic_DNA"/>
</dbReference>
<dbReference type="GO" id="GO:0003729">
    <property type="term" value="F:mRNA binding"/>
    <property type="evidence" value="ECO:0007669"/>
    <property type="project" value="TreeGrafter"/>
</dbReference>
<evidence type="ECO:0000256" key="2">
    <source>
        <dbReference type="ARBA" id="ARBA00022737"/>
    </source>
</evidence>
<dbReference type="GO" id="GO:0031124">
    <property type="term" value="P:mRNA 3'-end processing"/>
    <property type="evidence" value="ECO:0007669"/>
    <property type="project" value="InterPro"/>
</dbReference>
<dbReference type="Pfam" id="PF05843">
    <property type="entry name" value="Suf"/>
    <property type="match status" value="1"/>
</dbReference>
<keyword evidence="3" id="KW-0539">Nucleus</keyword>
<protein>
    <submittedName>
        <fullName evidence="5">Cleavage stimulation factor subunit 3</fullName>
    </submittedName>
</protein>
<dbReference type="InterPro" id="IPR008847">
    <property type="entry name" value="Suf"/>
</dbReference>
<dbReference type="Proteomes" id="UP001152320">
    <property type="component" value="Chromosome 12"/>
</dbReference>
<dbReference type="InterPro" id="IPR045243">
    <property type="entry name" value="Rna14-like"/>
</dbReference>